<evidence type="ECO:0000313" key="2">
    <source>
        <dbReference type="EMBL" id="AFM27433.1"/>
    </source>
</evidence>
<dbReference type="EMBL" id="CP003360">
    <property type="protein sequence ID" value="AFM27433.1"/>
    <property type="molecule type" value="Genomic_DNA"/>
</dbReference>
<keyword evidence="3" id="KW-1185">Reference proteome</keyword>
<dbReference type="HOGENOM" id="CLU_1719443_0_0_7"/>
<name>I4CCZ2_DESTA</name>
<reference evidence="3" key="1">
    <citation type="submission" date="2012-06" db="EMBL/GenBank/DDBJ databases">
        <title>Complete sequence of chromosome of Desulfomonile tiedjei DSM 6799.</title>
        <authorList>
            <person name="Lucas S."/>
            <person name="Copeland A."/>
            <person name="Lapidus A."/>
            <person name="Glavina del Rio T."/>
            <person name="Dalin E."/>
            <person name="Tice H."/>
            <person name="Bruce D."/>
            <person name="Goodwin L."/>
            <person name="Pitluck S."/>
            <person name="Peters L."/>
            <person name="Ovchinnikova G."/>
            <person name="Zeytun A."/>
            <person name="Lu M."/>
            <person name="Kyrpides N."/>
            <person name="Mavromatis K."/>
            <person name="Ivanova N."/>
            <person name="Brettin T."/>
            <person name="Detter J.C."/>
            <person name="Han C."/>
            <person name="Larimer F."/>
            <person name="Land M."/>
            <person name="Hauser L."/>
            <person name="Markowitz V."/>
            <person name="Cheng J.-F."/>
            <person name="Hugenholtz P."/>
            <person name="Woyke T."/>
            <person name="Wu D."/>
            <person name="Spring S."/>
            <person name="Schroeder M."/>
            <person name="Brambilla E."/>
            <person name="Klenk H.-P."/>
            <person name="Eisen J.A."/>
        </authorList>
    </citation>
    <scope>NUCLEOTIDE SEQUENCE [LARGE SCALE GENOMIC DNA]</scope>
    <source>
        <strain evidence="3">ATCC 49306 / DSM 6799 / DCB-1</strain>
    </source>
</reference>
<protein>
    <submittedName>
        <fullName evidence="2">Uncharacterized protein</fullName>
    </submittedName>
</protein>
<evidence type="ECO:0000313" key="3">
    <source>
        <dbReference type="Proteomes" id="UP000006055"/>
    </source>
</evidence>
<feature type="region of interest" description="Disordered" evidence="1">
    <location>
        <begin position="54"/>
        <end position="81"/>
    </location>
</feature>
<organism evidence="2 3">
    <name type="scientific">Desulfomonile tiedjei (strain ATCC 49306 / DSM 6799 / DCB-1)</name>
    <dbReference type="NCBI Taxonomy" id="706587"/>
    <lineage>
        <taxon>Bacteria</taxon>
        <taxon>Pseudomonadati</taxon>
        <taxon>Thermodesulfobacteriota</taxon>
        <taxon>Desulfomonilia</taxon>
        <taxon>Desulfomonilales</taxon>
        <taxon>Desulfomonilaceae</taxon>
        <taxon>Desulfomonile</taxon>
    </lineage>
</organism>
<gene>
    <name evidence="2" type="ordered locus">Desti_4817</name>
</gene>
<proteinExistence type="predicted"/>
<sequence>MIGCDFVTIRNQRRKTRETFFANGLSRGSRSMRISKGAPWKVSQKSKFTLDRGTKFSSSFRPDCRGGPERPPKSGQTHWSAPTRMENRATILCLFMNFETLSLWVPGSGRPPCRSFRERQASRVFAGPLQRLRSQYPDHICQLMKAMLSIRT</sequence>
<dbReference type="Proteomes" id="UP000006055">
    <property type="component" value="Chromosome"/>
</dbReference>
<dbReference type="AlphaFoldDB" id="I4CCZ2"/>
<dbReference type="KEGG" id="dti:Desti_4817"/>
<feature type="compositionally biased region" description="Basic and acidic residues" evidence="1">
    <location>
        <begin position="62"/>
        <end position="72"/>
    </location>
</feature>
<accession>I4CCZ2</accession>
<evidence type="ECO:0000256" key="1">
    <source>
        <dbReference type="SAM" id="MobiDB-lite"/>
    </source>
</evidence>